<keyword evidence="3" id="KW-1185">Reference proteome</keyword>
<protein>
    <recommendedName>
        <fullName evidence="4">PsiF repeat-containing protein</fullName>
    </recommendedName>
</protein>
<evidence type="ECO:0000313" key="2">
    <source>
        <dbReference type="EMBL" id="MBC3948293.1"/>
    </source>
</evidence>
<gene>
    <name evidence="2" type="ORF">H8S59_00705</name>
</gene>
<evidence type="ECO:0000313" key="3">
    <source>
        <dbReference type="Proteomes" id="UP000651852"/>
    </source>
</evidence>
<accession>A0ABR7ATP8</accession>
<sequence>MKLPRLLALLAPIALAMPLTAHAAMSAPTKAKFIQDCVSTAGQKLDAASAKSHCECGAEQVSKNFSSAEIEKMSNGGQPPTHEQTEKMRKLVEANCTQPKK</sequence>
<proteinExistence type="predicted"/>
<comment type="caution">
    <text evidence="2">The sequence shown here is derived from an EMBL/GenBank/DDBJ whole genome shotgun (WGS) entry which is preliminary data.</text>
</comment>
<evidence type="ECO:0008006" key="4">
    <source>
        <dbReference type="Google" id="ProtNLM"/>
    </source>
</evidence>
<reference evidence="2 3" key="1">
    <citation type="submission" date="2020-08" db="EMBL/GenBank/DDBJ databases">
        <title>Putative novel bacterial strains isolated from necrotic wheat leaf tissues caused by Xanthomonas translucens.</title>
        <authorList>
            <person name="Tambong J.T."/>
        </authorList>
    </citation>
    <scope>NUCLEOTIDE SEQUENCE [LARGE SCALE GENOMIC DNA]</scope>
    <source>
        <strain evidence="2 3">DOAB 1069</strain>
    </source>
</reference>
<dbReference type="Proteomes" id="UP000651852">
    <property type="component" value="Unassembled WGS sequence"/>
</dbReference>
<dbReference type="RefSeq" id="WP_187520099.1">
    <property type="nucleotide sequence ID" value="NZ_JACONW010000002.1"/>
</dbReference>
<organism evidence="2 3">
    <name type="scientific">Pseudomonas folii</name>
    <dbReference type="NCBI Taxonomy" id="2762593"/>
    <lineage>
        <taxon>Bacteria</taxon>
        <taxon>Pseudomonadati</taxon>
        <taxon>Pseudomonadota</taxon>
        <taxon>Gammaproteobacteria</taxon>
        <taxon>Pseudomonadales</taxon>
        <taxon>Pseudomonadaceae</taxon>
        <taxon>Pseudomonas</taxon>
    </lineage>
</organism>
<feature type="signal peptide" evidence="1">
    <location>
        <begin position="1"/>
        <end position="23"/>
    </location>
</feature>
<dbReference type="EMBL" id="JACONW010000002">
    <property type="protein sequence ID" value="MBC3948293.1"/>
    <property type="molecule type" value="Genomic_DNA"/>
</dbReference>
<feature type="chain" id="PRO_5047484450" description="PsiF repeat-containing protein" evidence="1">
    <location>
        <begin position="24"/>
        <end position="101"/>
    </location>
</feature>
<keyword evidence="1" id="KW-0732">Signal</keyword>
<evidence type="ECO:0000256" key="1">
    <source>
        <dbReference type="SAM" id="SignalP"/>
    </source>
</evidence>
<name>A0ABR7ATP8_9PSED</name>